<dbReference type="PROSITE" id="PS51257">
    <property type="entry name" value="PROKAR_LIPOPROTEIN"/>
    <property type="match status" value="1"/>
</dbReference>
<accession>A0ABU7XKM6</accession>
<evidence type="ECO:0008006" key="4">
    <source>
        <dbReference type="Google" id="ProtNLM"/>
    </source>
</evidence>
<organism evidence="2 3">
    <name type="scientific">Methylocystis borbori</name>
    <dbReference type="NCBI Taxonomy" id="3118750"/>
    <lineage>
        <taxon>Bacteria</taxon>
        <taxon>Pseudomonadati</taxon>
        <taxon>Pseudomonadota</taxon>
        <taxon>Alphaproteobacteria</taxon>
        <taxon>Hyphomicrobiales</taxon>
        <taxon>Methylocystaceae</taxon>
        <taxon>Methylocystis</taxon>
    </lineage>
</organism>
<feature type="signal peptide" evidence="1">
    <location>
        <begin position="1"/>
        <end position="38"/>
    </location>
</feature>
<keyword evidence="1" id="KW-0732">Signal</keyword>
<dbReference type="RefSeq" id="WP_332082972.1">
    <property type="nucleotide sequence ID" value="NZ_JAZHYN010000068.1"/>
</dbReference>
<protein>
    <recommendedName>
        <fullName evidence="4">Surface antigen domain-containing protein</fullName>
    </recommendedName>
</protein>
<evidence type="ECO:0000256" key="1">
    <source>
        <dbReference type="SAM" id="SignalP"/>
    </source>
</evidence>
<evidence type="ECO:0000313" key="2">
    <source>
        <dbReference type="EMBL" id="MEF3367941.1"/>
    </source>
</evidence>
<gene>
    <name evidence="2" type="ORF">V3H18_15510</name>
</gene>
<reference evidence="2 3" key="1">
    <citation type="submission" date="2024-02" db="EMBL/GenBank/DDBJ databases">
        <authorList>
            <person name="Grouzdev D."/>
        </authorList>
    </citation>
    <scope>NUCLEOTIDE SEQUENCE [LARGE SCALE GENOMIC DNA]</scope>
    <source>
        <strain evidence="2 3">9N</strain>
    </source>
</reference>
<dbReference type="Proteomes" id="UP001350748">
    <property type="component" value="Unassembled WGS sequence"/>
</dbReference>
<comment type="caution">
    <text evidence="2">The sequence shown here is derived from an EMBL/GenBank/DDBJ whole genome shotgun (WGS) entry which is preliminary data.</text>
</comment>
<name>A0ABU7XKM6_9HYPH</name>
<dbReference type="EMBL" id="JAZHYN010000068">
    <property type="protein sequence ID" value="MEF3367941.1"/>
    <property type="molecule type" value="Genomic_DNA"/>
</dbReference>
<sequence length="134" mass="13590">MQTKPMRAFALTAFGALCGAAALGGCASTAGPPTTATAAPVAAPLPPAPGVVGGAVGQALDEKDRETAVAAQQQAISSGERKSWRGAHGAYGFILPGPESGACRDYTHRIFINGRPQEAKGQACRQNGEWRATG</sequence>
<keyword evidence="3" id="KW-1185">Reference proteome</keyword>
<feature type="chain" id="PRO_5046866964" description="Surface antigen domain-containing protein" evidence="1">
    <location>
        <begin position="39"/>
        <end position="134"/>
    </location>
</feature>
<evidence type="ECO:0000313" key="3">
    <source>
        <dbReference type="Proteomes" id="UP001350748"/>
    </source>
</evidence>
<proteinExistence type="predicted"/>